<reference evidence="1 2" key="1">
    <citation type="journal article" date="2020" name="Int. J. Syst. Evol. Microbiol.">
        <title>Alistipes communis sp. nov., Alistipes dispar sp. nov. and Alistipes onderdonkii subsp. vulgaris subsp. nov., isolated from human faeces, and creation of Alistipes onderdonkii subsp. onderdonkii subsp. nov.</title>
        <authorList>
            <person name="Sakamoto M."/>
            <person name="Ikeyama N."/>
            <person name="Ogata Y."/>
            <person name="Suda W."/>
            <person name="Iino T."/>
            <person name="Hattori M."/>
            <person name="Ohkuma M."/>
        </authorList>
    </citation>
    <scope>NUCLEOTIDE SEQUENCE [LARGE SCALE GENOMIC DNA]</scope>
    <source>
        <strain evidence="1 2">5CPYCFAH4</strain>
    </source>
</reference>
<evidence type="ECO:0000313" key="2">
    <source>
        <dbReference type="Proteomes" id="UP000317465"/>
    </source>
</evidence>
<dbReference type="EMBL" id="AP019737">
    <property type="protein sequence ID" value="BBL08618.1"/>
    <property type="molecule type" value="Genomic_DNA"/>
</dbReference>
<evidence type="ECO:0000313" key="1">
    <source>
        <dbReference type="EMBL" id="BBL08618.1"/>
    </source>
</evidence>
<organism evidence="1 2">
    <name type="scientific">Alistipes onderdonkii subsp. vulgaris</name>
    <dbReference type="NCBI Taxonomy" id="2585117"/>
    <lineage>
        <taxon>Bacteria</taxon>
        <taxon>Pseudomonadati</taxon>
        <taxon>Bacteroidota</taxon>
        <taxon>Bacteroidia</taxon>
        <taxon>Bacteroidales</taxon>
        <taxon>Rikenellaceae</taxon>
        <taxon>Alistipes</taxon>
    </lineage>
</organism>
<dbReference type="Proteomes" id="UP000317465">
    <property type="component" value="Chromosome"/>
</dbReference>
<proteinExistence type="predicted"/>
<accession>A0ACA8QUX4</accession>
<name>A0ACA8QUX4_9BACT</name>
<protein>
    <submittedName>
        <fullName evidence="1">Uncharacterized protein</fullName>
    </submittedName>
</protein>
<keyword evidence="2" id="KW-1185">Reference proteome</keyword>
<sequence>MRQETFAILFLMRKGRQKKNGLAPIFARITTGGLRQEVYTQCDSNPETWNQHKERAMGTNKLAIQVNERLNDFRVKIIDIRSKLLAEAMRPMPRRSNSAT</sequence>
<gene>
    <name evidence="1" type="ORF">A5CPYCFAH4_08420</name>
</gene>